<dbReference type="SUPFAM" id="SSF54928">
    <property type="entry name" value="RNA-binding domain, RBD"/>
    <property type="match status" value="1"/>
</dbReference>
<dbReference type="GO" id="GO:0005681">
    <property type="term" value="C:spliceosomal complex"/>
    <property type="evidence" value="ECO:0007669"/>
    <property type="project" value="TreeGrafter"/>
</dbReference>
<feature type="region of interest" description="Disordered" evidence="2">
    <location>
        <begin position="223"/>
        <end position="270"/>
    </location>
</feature>
<reference evidence="5" key="1">
    <citation type="submission" date="2022-07" db="EMBL/GenBank/DDBJ databases">
        <title>Phylogenomic reconstructions and comparative analyses of Kickxellomycotina fungi.</title>
        <authorList>
            <person name="Reynolds N.K."/>
            <person name="Stajich J.E."/>
            <person name="Barry K."/>
            <person name="Grigoriev I.V."/>
            <person name="Crous P."/>
            <person name="Smith M.E."/>
        </authorList>
    </citation>
    <scope>NUCLEOTIDE SEQUENCE</scope>
    <source>
        <strain evidence="5">BCRC 34489</strain>
    </source>
</reference>
<dbReference type="GO" id="GO:0003729">
    <property type="term" value="F:mRNA binding"/>
    <property type="evidence" value="ECO:0007669"/>
    <property type="project" value="TreeGrafter"/>
</dbReference>
<evidence type="ECO:0000259" key="3">
    <source>
        <dbReference type="PROSITE" id="PS50102"/>
    </source>
</evidence>
<dbReference type="PROSITE" id="PS50102">
    <property type="entry name" value="RRM"/>
    <property type="match status" value="1"/>
</dbReference>
<feature type="compositionally biased region" description="Basic residues" evidence="2">
    <location>
        <begin position="25"/>
        <end position="35"/>
    </location>
</feature>
<dbReference type="InterPro" id="IPR000504">
    <property type="entry name" value="RRM_dom"/>
</dbReference>
<dbReference type="PANTHER" id="PTHR18806">
    <property type="entry name" value="RBM25 PROTEIN"/>
    <property type="match status" value="1"/>
</dbReference>
<protein>
    <recommendedName>
        <fullName evidence="7">RNA-binding protein 25</fullName>
    </recommendedName>
</protein>
<dbReference type="Pfam" id="PF01480">
    <property type="entry name" value="PWI"/>
    <property type="match status" value="1"/>
</dbReference>
<dbReference type="SMART" id="SM00360">
    <property type="entry name" value="RRM"/>
    <property type="match status" value="1"/>
</dbReference>
<evidence type="ECO:0000313" key="5">
    <source>
        <dbReference type="EMBL" id="KAJ2786417.1"/>
    </source>
</evidence>
<gene>
    <name evidence="5" type="ORF">GGI15_001550</name>
</gene>
<feature type="domain" description="PWI" evidence="4">
    <location>
        <begin position="432"/>
        <end position="528"/>
    </location>
</feature>
<evidence type="ECO:0000259" key="4">
    <source>
        <dbReference type="PROSITE" id="PS51025"/>
    </source>
</evidence>
<dbReference type="OrthoDB" id="6275295at2759"/>
<comment type="caution">
    <text evidence="5">The sequence shown here is derived from an EMBL/GenBank/DDBJ whole genome shotgun (WGS) entry which is preliminary data.</text>
</comment>
<dbReference type="InterPro" id="IPR034268">
    <property type="entry name" value="RBM25_RRM"/>
</dbReference>
<evidence type="ECO:0000313" key="6">
    <source>
        <dbReference type="Proteomes" id="UP001140172"/>
    </source>
</evidence>
<dbReference type="Proteomes" id="UP001140172">
    <property type="component" value="Unassembled WGS sequence"/>
</dbReference>
<keyword evidence="6" id="KW-1185">Reference proteome</keyword>
<evidence type="ECO:0008006" key="7">
    <source>
        <dbReference type="Google" id="ProtNLM"/>
    </source>
</evidence>
<sequence>MSSYRPPPLDDYSGALGGGPPLDRGRRRQRGHGHAQRGPPPPHSPDIVDSAGMAGPSLIVNPFGSPVSLMIDSSESNPGVADAGSHARRDGDRSVIVYVGGISKAIDDESIKSILQACGSIKNWKRAHNARGEPLSFGFCEFADIQGATCAMRVLTTGEEEGIVDGESKRLILKTDISIMTALDRTGELPEDQQSSQKKDDSEVAETVRKLVKEIEDALKNKKDGQDVVGDQATQPHIGADAGVTDNDHALVDSNSSRRHSTDAEDKPFSLEDEEEWERLQAKRHRNERYILAAKDHEHKLEREQVERESRIERNALRELDRVEERQRSREAMADMLSKWNDSYEESTREHEYYRDRERWWHARKIVRMKELDLDKESCRKEEREKRAQVLHKTSTVAEKTPEEPVHNASNTTSQTRTLNETSLANIPKDQSELFAWSIKWDCVDPDMLKNKVEPTVRKKLTEYLGVDTDDSAVDDLAEFVLEHISGHKSAEDLCNELKMVLVEEAPVFVANIWRVLVVESETRAQNS</sequence>
<feature type="region of interest" description="Disordered" evidence="2">
    <location>
        <begin position="1"/>
        <end position="52"/>
    </location>
</feature>
<dbReference type="EMBL" id="JANBUM010000063">
    <property type="protein sequence ID" value="KAJ2786417.1"/>
    <property type="molecule type" value="Genomic_DNA"/>
</dbReference>
<accession>A0A9W8HR10</accession>
<organism evidence="5 6">
    <name type="scientific">Coemansia interrupta</name>
    <dbReference type="NCBI Taxonomy" id="1126814"/>
    <lineage>
        <taxon>Eukaryota</taxon>
        <taxon>Fungi</taxon>
        <taxon>Fungi incertae sedis</taxon>
        <taxon>Zoopagomycota</taxon>
        <taxon>Kickxellomycotina</taxon>
        <taxon>Kickxellomycetes</taxon>
        <taxon>Kickxellales</taxon>
        <taxon>Kickxellaceae</taxon>
        <taxon>Coemansia</taxon>
    </lineage>
</organism>
<dbReference type="InterPro" id="IPR035979">
    <property type="entry name" value="RBD_domain_sf"/>
</dbReference>
<proteinExistence type="predicted"/>
<dbReference type="AlphaFoldDB" id="A0A9W8HR10"/>
<dbReference type="Pfam" id="PF00076">
    <property type="entry name" value="RRM_1"/>
    <property type="match status" value="1"/>
</dbReference>
<dbReference type="SMART" id="SM00311">
    <property type="entry name" value="PWI"/>
    <property type="match status" value="1"/>
</dbReference>
<feature type="domain" description="RRM" evidence="3">
    <location>
        <begin position="95"/>
        <end position="178"/>
    </location>
</feature>
<dbReference type="Gene3D" id="3.30.70.330">
    <property type="match status" value="1"/>
</dbReference>
<evidence type="ECO:0000256" key="1">
    <source>
        <dbReference type="PROSITE-ProRule" id="PRU00176"/>
    </source>
</evidence>
<dbReference type="CDD" id="cd12446">
    <property type="entry name" value="RRM_RBM25"/>
    <property type="match status" value="1"/>
</dbReference>
<keyword evidence="1" id="KW-0694">RNA-binding</keyword>
<dbReference type="InterPro" id="IPR012677">
    <property type="entry name" value="Nucleotide-bd_a/b_plait_sf"/>
</dbReference>
<feature type="compositionally biased region" description="Basic and acidic residues" evidence="2">
    <location>
        <begin position="260"/>
        <end position="270"/>
    </location>
</feature>
<dbReference type="InterPro" id="IPR002483">
    <property type="entry name" value="PWI_dom"/>
</dbReference>
<dbReference type="PANTHER" id="PTHR18806:SF4">
    <property type="entry name" value="RNA-BINDING PROTEIN 25"/>
    <property type="match status" value="1"/>
</dbReference>
<name>A0A9W8HR10_9FUNG</name>
<dbReference type="InterPro" id="IPR052768">
    <property type="entry name" value="RBM25"/>
</dbReference>
<feature type="region of interest" description="Disordered" evidence="2">
    <location>
        <begin position="184"/>
        <end position="205"/>
    </location>
</feature>
<dbReference type="PROSITE" id="PS51025">
    <property type="entry name" value="PWI"/>
    <property type="match status" value="1"/>
</dbReference>
<dbReference type="Gene3D" id="1.20.1390.10">
    <property type="entry name" value="PWI domain"/>
    <property type="match status" value="1"/>
</dbReference>
<evidence type="ECO:0000256" key="2">
    <source>
        <dbReference type="SAM" id="MobiDB-lite"/>
    </source>
</evidence>